<evidence type="ECO:0000256" key="6">
    <source>
        <dbReference type="ARBA" id="ARBA00022692"/>
    </source>
</evidence>
<evidence type="ECO:0000256" key="8">
    <source>
        <dbReference type="ARBA" id="ARBA00022833"/>
    </source>
</evidence>
<evidence type="ECO:0000256" key="13">
    <source>
        <dbReference type="ARBA" id="ARBA00023180"/>
    </source>
</evidence>
<keyword evidence="12" id="KW-0472">Membrane</keyword>
<dbReference type="SUPFAM" id="SSF53756">
    <property type="entry name" value="UDP-Glycosyltransferase/glycogen phosphorylase"/>
    <property type="match status" value="1"/>
</dbReference>
<sequence>MTSSSRLFNLVDFDKSYRQWFNSGVLNADHGPKELSPLSIDQTFSLQRTDHVPISISFTALTDTNIKSMAVELLIAHDDGDSVRQIMRFEIGTDNDLTVNMPKVKRIRLPCGSYALEVEIVLLEHYYLIKMNGTEMGQKLWPKEWWNKFQWHGVNSVKVQGQLTLVEKPSVKQIGKKSDSSNDRPIILAWNKFFRESIFEFDKLLFGNKNCSFQCVYTEDKKFQSCASVVIFHLALNLAPLPQHRNAEQLYVLVSHENPLLGRSVPTNFFNISITYRTDSTIFMPYDALSLINAQTMPEQIWNEAEIRERVARKKRLVVQFVSNCGANSGRDRLTAELQKLIEFDVFGSCNNKLCDDKCYQSEQESHFFYAAFENSVCTDYVTEKFWMALRNLIVPIVLSRKVMEKAGIPNGTYIAADDFDNVQELADHLKALQMDKVKYMGYFNWTKTYQKYRSGDGIQPPLCQLCEIAHQQRQKDKFKPYTVQLDTFWDKWQCKKNFVQEELISENTFPFFAAFFLLLASDLALGNHVCSICHHAIGYYNNNTLPCGHVFHPQCLAPWLPYNSCPICRTPIHYSGPWPNQPWPNSWPNVHNIVQHQLTNANNVVQQHLASAQRLQSDAMANAQRVQTEAMAQAHAASRRISEEARASAQRVRTEARAQARAARRMSQEAQANARQRSHGAENRAQYSQGQNNWVIIDGVRHQIDGPEMNVQFEGNDLIVNGQRFANAARNYSIISERYVNYSNIGK</sequence>
<evidence type="ECO:0000256" key="12">
    <source>
        <dbReference type="ARBA" id="ARBA00023136"/>
    </source>
</evidence>
<evidence type="ECO:0000256" key="4">
    <source>
        <dbReference type="ARBA" id="ARBA00022676"/>
    </source>
</evidence>
<protein>
    <recommendedName>
        <fullName evidence="15">Fucosyltransferase</fullName>
        <ecNumber evidence="15">2.4.1.-</ecNumber>
    </recommendedName>
</protein>
<dbReference type="Pfam" id="PF17039">
    <property type="entry name" value="Glyco_tran_10_N"/>
    <property type="match status" value="1"/>
</dbReference>
<evidence type="ECO:0000313" key="19">
    <source>
        <dbReference type="Proteomes" id="UP001620626"/>
    </source>
</evidence>
<feature type="compositionally biased region" description="Basic and acidic residues" evidence="16">
    <location>
        <begin position="641"/>
        <end position="659"/>
    </location>
</feature>
<evidence type="ECO:0000256" key="16">
    <source>
        <dbReference type="SAM" id="MobiDB-lite"/>
    </source>
</evidence>
<comment type="subcellular location">
    <subcellularLocation>
        <location evidence="1 15">Golgi apparatus</location>
        <location evidence="1 15">Golgi stack membrane</location>
        <topology evidence="1 15">Single-pass type II membrane protein</topology>
    </subcellularLocation>
</comment>
<dbReference type="InterPro" id="IPR013083">
    <property type="entry name" value="Znf_RING/FYVE/PHD"/>
</dbReference>
<dbReference type="EC" id="2.4.1.-" evidence="15"/>
<evidence type="ECO:0000256" key="5">
    <source>
        <dbReference type="ARBA" id="ARBA00022679"/>
    </source>
</evidence>
<dbReference type="Pfam" id="PF13639">
    <property type="entry name" value="zf-RING_2"/>
    <property type="match status" value="1"/>
</dbReference>
<keyword evidence="8" id="KW-0862">Zinc</keyword>
<keyword evidence="10" id="KW-1133">Transmembrane helix</keyword>
<dbReference type="InterPro" id="IPR038577">
    <property type="entry name" value="GT10-like_C_sf"/>
</dbReference>
<dbReference type="GO" id="GO:0008270">
    <property type="term" value="F:zinc ion binding"/>
    <property type="evidence" value="ECO:0007669"/>
    <property type="project" value="UniProtKB-KW"/>
</dbReference>
<dbReference type="SMART" id="SM00184">
    <property type="entry name" value="RING"/>
    <property type="match status" value="1"/>
</dbReference>
<accession>A0ABD2LHR8</accession>
<dbReference type="InterPro" id="IPR055270">
    <property type="entry name" value="Glyco_tran_10_C"/>
</dbReference>
<dbReference type="Gene3D" id="3.40.50.11660">
    <property type="entry name" value="Glycosyl transferase family 10, C-terminal domain"/>
    <property type="match status" value="1"/>
</dbReference>
<feature type="domain" description="RING-type" evidence="17">
    <location>
        <begin position="531"/>
        <end position="570"/>
    </location>
</feature>
<evidence type="ECO:0000256" key="1">
    <source>
        <dbReference type="ARBA" id="ARBA00004447"/>
    </source>
</evidence>
<keyword evidence="11 15" id="KW-0333">Golgi apparatus</keyword>
<dbReference type="InterPro" id="IPR001503">
    <property type="entry name" value="Glyco_trans_10"/>
</dbReference>
<dbReference type="SUPFAM" id="SSF57850">
    <property type="entry name" value="RING/U-box"/>
    <property type="match status" value="1"/>
</dbReference>
<gene>
    <name evidence="18" type="ORF">niasHT_017832</name>
</gene>
<comment type="similarity">
    <text evidence="3 15">Belongs to the glycosyltransferase 10 family.</text>
</comment>
<evidence type="ECO:0000313" key="18">
    <source>
        <dbReference type="EMBL" id="KAL3114734.1"/>
    </source>
</evidence>
<name>A0ABD2LHR8_9BILA</name>
<dbReference type="InterPro" id="IPR031481">
    <property type="entry name" value="Glyco_tran_10_N"/>
</dbReference>
<dbReference type="PROSITE" id="PS50089">
    <property type="entry name" value="ZF_RING_2"/>
    <property type="match status" value="1"/>
</dbReference>
<dbReference type="Gene3D" id="3.30.40.10">
    <property type="entry name" value="Zinc/RING finger domain, C3HC4 (zinc finger)"/>
    <property type="match status" value="1"/>
</dbReference>
<evidence type="ECO:0000256" key="10">
    <source>
        <dbReference type="ARBA" id="ARBA00022989"/>
    </source>
</evidence>
<dbReference type="Proteomes" id="UP001620626">
    <property type="component" value="Unassembled WGS sequence"/>
</dbReference>
<keyword evidence="13" id="KW-0325">Glycoprotein</keyword>
<dbReference type="PANTHER" id="PTHR48438">
    <property type="entry name" value="ALPHA-(1,3)-FUCOSYLTRANSFERASE C-RELATED"/>
    <property type="match status" value="1"/>
</dbReference>
<keyword evidence="7 14" id="KW-0479">Metal-binding</keyword>
<evidence type="ECO:0000256" key="7">
    <source>
        <dbReference type="ARBA" id="ARBA00022771"/>
    </source>
</evidence>
<comment type="caution">
    <text evidence="18">The sequence shown here is derived from an EMBL/GenBank/DDBJ whole genome shotgun (WGS) entry which is preliminary data.</text>
</comment>
<proteinExistence type="inferred from homology"/>
<organism evidence="18 19">
    <name type="scientific">Heterodera trifolii</name>
    <dbReference type="NCBI Taxonomy" id="157864"/>
    <lineage>
        <taxon>Eukaryota</taxon>
        <taxon>Metazoa</taxon>
        <taxon>Ecdysozoa</taxon>
        <taxon>Nematoda</taxon>
        <taxon>Chromadorea</taxon>
        <taxon>Rhabditida</taxon>
        <taxon>Tylenchina</taxon>
        <taxon>Tylenchomorpha</taxon>
        <taxon>Tylenchoidea</taxon>
        <taxon>Heteroderidae</taxon>
        <taxon>Heteroderinae</taxon>
        <taxon>Heterodera</taxon>
    </lineage>
</organism>
<dbReference type="AlphaFoldDB" id="A0ABD2LHR8"/>
<evidence type="ECO:0000256" key="14">
    <source>
        <dbReference type="PROSITE-ProRule" id="PRU00175"/>
    </source>
</evidence>
<dbReference type="GO" id="GO:0032580">
    <property type="term" value="C:Golgi cisterna membrane"/>
    <property type="evidence" value="ECO:0007669"/>
    <property type="project" value="UniProtKB-SubCell"/>
</dbReference>
<evidence type="ECO:0000256" key="15">
    <source>
        <dbReference type="RuleBase" id="RU003832"/>
    </source>
</evidence>
<evidence type="ECO:0000256" key="2">
    <source>
        <dbReference type="ARBA" id="ARBA00004922"/>
    </source>
</evidence>
<comment type="pathway">
    <text evidence="2">Protein modification; protein glycosylation.</text>
</comment>
<keyword evidence="9" id="KW-0735">Signal-anchor</keyword>
<dbReference type="InterPro" id="IPR001841">
    <property type="entry name" value="Znf_RING"/>
</dbReference>
<keyword evidence="19" id="KW-1185">Reference proteome</keyword>
<dbReference type="EMBL" id="JBICBT010000408">
    <property type="protein sequence ID" value="KAL3114734.1"/>
    <property type="molecule type" value="Genomic_DNA"/>
</dbReference>
<keyword evidence="5 15" id="KW-0808">Transferase</keyword>
<evidence type="ECO:0000256" key="3">
    <source>
        <dbReference type="ARBA" id="ARBA00008919"/>
    </source>
</evidence>
<dbReference type="FunFam" id="3.40.50.11660:FF:000002">
    <property type="entry name" value="Alpha-(1,3)-fucosyltransferase"/>
    <property type="match status" value="1"/>
</dbReference>
<keyword evidence="6 15" id="KW-0812">Transmembrane</keyword>
<dbReference type="Pfam" id="PF00852">
    <property type="entry name" value="Glyco_transf_10"/>
    <property type="match status" value="1"/>
</dbReference>
<keyword evidence="7 14" id="KW-0863">Zinc-finger</keyword>
<reference evidence="18 19" key="1">
    <citation type="submission" date="2024-10" db="EMBL/GenBank/DDBJ databases">
        <authorList>
            <person name="Kim D."/>
        </authorList>
    </citation>
    <scope>NUCLEOTIDE SEQUENCE [LARGE SCALE GENOMIC DNA]</scope>
    <source>
        <strain evidence="18">BH-2024</strain>
    </source>
</reference>
<dbReference type="GO" id="GO:0008417">
    <property type="term" value="F:fucosyltransferase activity"/>
    <property type="evidence" value="ECO:0007669"/>
    <property type="project" value="UniProtKB-ARBA"/>
</dbReference>
<feature type="region of interest" description="Disordered" evidence="16">
    <location>
        <begin position="633"/>
        <end position="687"/>
    </location>
</feature>
<evidence type="ECO:0000256" key="9">
    <source>
        <dbReference type="ARBA" id="ARBA00022968"/>
    </source>
</evidence>
<dbReference type="PANTHER" id="PTHR48438:SF1">
    <property type="entry name" value="ALPHA-(1,3)-FUCOSYLTRANSFERASE C-RELATED"/>
    <property type="match status" value="1"/>
</dbReference>
<evidence type="ECO:0000259" key="17">
    <source>
        <dbReference type="PROSITE" id="PS50089"/>
    </source>
</evidence>
<evidence type="ECO:0000256" key="11">
    <source>
        <dbReference type="ARBA" id="ARBA00023034"/>
    </source>
</evidence>
<keyword evidence="4 15" id="KW-0328">Glycosyltransferase</keyword>